<dbReference type="PANTHER" id="PTHR43537:SF24">
    <property type="entry name" value="GLUCONATE OPERON TRANSCRIPTIONAL REPRESSOR"/>
    <property type="match status" value="1"/>
</dbReference>
<dbReference type="GO" id="GO:0003677">
    <property type="term" value="F:DNA binding"/>
    <property type="evidence" value="ECO:0007669"/>
    <property type="project" value="UniProtKB-KW"/>
</dbReference>
<dbReference type="RefSeq" id="WP_179618038.1">
    <property type="nucleotide sequence ID" value="NZ_JACCBW010000001.1"/>
</dbReference>
<keyword evidence="1" id="KW-0805">Transcription regulation</keyword>
<dbReference type="InterPro" id="IPR011711">
    <property type="entry name" value="GntR_C"/>
</dbReference>
<reference evidence="5 6" key="1">
    <citation type="submission" date="2020-07" db="EMBL/GenBank/DDBJ databases">
        <authorList>
            <person name="Partida-Martinez L."/>
            <person name="Huntemann M."/>
            <person name="Clum A."/>
            <person name="Wang J."/>
            <person name="Palaniappan K."/>
            <person name="Ritter S."/>
            <person name="Chen I.-M."/>
            <person name="Stamatis D."/>
            <person name="Reddy T."/>
            <person name="O'Malley R."/>
            <person name="Daum C."/>
            <person name="Shapiro N."/>
            <person name="Ivanova N."/>
            <person name="Kyrpides N."/>
            <person name="Woyke T."/>
        </authorList>
    </citation>
    <scope>NUCLEOTIDE SEQUENCE [LARGE SCALE GENOMIC DNA]</scope>
    <source>
        <strain evidence="5 6">AT2.17</strain>
    </source>
</reference>
<accession>A0A7Y9GZU5</accession>
<keyword evidence="6" id="KW-1185">Reference proteome</keyword>
<dbReference type="Pfam" id="PF07729">
    <property type="entry name" value="FCD"/>
    <property type="match status" value="1"/>
</dbReference>
<dbReference type="Gene3D" id="1.20.120.530">
    <property type="entry name" value="GntR ligand-binding domain-like"/>
    <property type="match status" value="1"/>
</dbReference>
<evidence type="ECO:0000256" key="1">
    <source>
        <dbReference type="ARBA" id="ARBA00023015"/>
    </source>
</evidence>
<dbReference type="InterPro" id="IPR036388">
    <property type="entry name" value="WH-like_DNA-bd_sf"/>
</dbReference>
<dbReference type="PROSITE" id="PS50949">
    <property type="entry name" value="HTH_GNTR"/>
    <property type="match status" value="1"/>
</dbReference>
<dbReference type="SMART" id="SM00345">
    <property type="entry name" value="HTH_GNTR"/>
    <property type="match status" value="1"/>
</dbReference>
<gene>
    <name evidence="5" type="ORF">F4692_000479</name>
</gene>
<keyword evidence="3" id="KW-0804">Transcription</keyword>
<dbReference type="PANTHER" id="PTHR43537">
    <property type="entry name" value="TRANSCRIPTIONAL REGULATOR, GNTR FAMILY"/>
    <property type="match status" value="1"/>
</dbReference>
<keyword evidence="2 5" id="KW-0238">DNA-binding</keyword>
<dbReference type="Gene3D" id="1.10.10.10">
    <property type="entry name" value="Winged helix-like DNA-binding domain superfamily/Winged helix DNA-binding domain"/>
    <property type="match status" value="1"/>
</dbReference>
<dbReference type="InterPro" id="IPR008920">
    <property type="entry name" value="TF_FadR/GntR_C"/>
</dbReference>
<evidence type="ECO:0000313" key="5">
    <source>
        <dbReference type="EMBL" id="NYE35375.1"/>
    </source>
</evidence>
<organism evidence="5 6">
    <name type="scientific">Nocardioides cavernae</name>
    <dbReference type="NCBI Taxonomy" id="1921566"/>
    <lineage>
        <taxon>Bacteria</taxon>
        <taxon>Bacillati</taxon>
        <taxon>Actinomycetota</taxon>
        <taxon>Actinomycetes</taxon>
        <taxon>Propionibacteriales</taxon>
        <taxon>Nocardioidaceae</taxon>
        <taxon>Nocardioides</taxon>
    </lineage>
</organism>
<dbReference type="EMBL" id="JACCBW010000001">
    <property type="protein sequence ID" value="NYE35375.1"/>
    <property type="molecule type" value="Genomic_DNA"/>
</dbReference>
<proteinExistence type="predicted"/>
<dbReference type="Pfam" id="PF00392">
    <property type="entry name" value="GntR"/>
    <property type="match status" value="1"/>
</dbReference>
<feature type="domain" description="HTH gntR-type" evidence="4">
    <location>
        <begin position="9"/>
        <end position="76"/>
    </location>
</feature>
<comment type="caution">
    <text evidence="5">The sequence shown here is derived from an EMBL/GenBank/DDBJ whole genome shotgun (WGS) entry which is preliminary data.</text>
</comment>
<dbReference type="GO" id="GO:0003700">
    <property type="term" value="F:DNA-binding transcription factor activity"/>
    <property type="evidence" value="ECO:0007669"/>
    <property type="project" value="InterPro"/>
</dbReference>
<reference evidence="5 6" key="2">
    <citation type="submission" date="2020-08" db="EMBL/GenBank/DDBJ databases">
        <title>The Agave Microbiome: Exploring the role of microbial communities in plant adaptations to desert environments.</title>
        <authorList>
            <person name="Partida-Martinez L.P."/>
        </authorList>
    </citation>
    <scope>NUCLEOTIDE SEQUENCE [LARGE SCALE GENOMIC DNA]</scope>
    <source>
        <strain evidence="5 6">AT2.17</strain>
    </source>
</reference>
<dbReference type="InterPro" id="IPR036390">
    <property type="entry name" value="WH_DNA-bd_sf"/>
</dbReference>
<evidence type="ECO:0000313" key="6">
    <source>
        <dbReference type="Proteomes" id="UP000549911"/>
    </source>
</evidence>
<evidence type="ECO:0000259" key="4">
    <source>
        <dbReference type="PROSITE" id="PS50949"/>
    </source>
</evidence>
<evidence type="ECO:0000256" key="2">
    <source>
        <dbReference type="ARBA" id="ARBA00023125"/>
    </source>
</evidence>
<dbReference type="SMART" id="SM00895">
    <property type="entry name" value="FCD"/>
    <property type="match status" value="1"/>
</dbReference>
<evidence type="ECO:0000256" key="3">
    <source>
        <dbReference type="ARBA" id="ARBA00023163"/>
    </source>
</evidence>
<dbReference type="SUPFAM" id="SSF48008">
    <property type="entry name" value="GntR ligand-binding domain-like"/>
    <property type="match status" value="1"/>
</dbReference>
<dbReference type="InterPro" id="IPR000524">
    <property type="entry name" value="Tscrpt_reg_HTH_GntR"/>
</dbReference>
<protein>
    <submittedName>
        <fullName evidence="5">DNA-binding GntR family transcriptional regulator</fullName>
    </submittedName>
</protein>
<dbReference type="SUPFAM" id="SSF46785">
    <property type="entry name" value="Winged helix' DNA-binding domain"/>
    <property type="match status" value="1"/>
</dbReference>
<sequence>MTEPAGVYATKSDYAYMRLRDGILSGEFEPGTVLHQATLAKTIGISTTPLREAMRRLMTEGLVELDAHRDARVSALTGEEARDLLEVRRSLDPLAASLAAQRRTKDDIKAMREAAASLHALPNQPSVVDLVAHRRFHAAVYTASHNDLLISTLDALWDKADRYRRLGLQEEREQGERDQKEREHAELLDAVVRGDSDGAAAVMLQHIATSLGAKAVNRLGADHDAPHLTSLS</sequence>
<dbReference type="AlphaFoldDB" id="A0A7Y9GZU5"/>
<dbReference type="Proteomes" id="UP000549911">
    <property type="component" value="Unassembled WGS sequence"/>
</dbReference>
<name>A0A7Y9GZU5_9ACTN</name>